<dbReference type="AlphaFoldDB" id="A0A6F8T4Y2"/>
<dbReference type="Proteomes" id="UP000502894">
    <property type="component" value="Chromosome"/>
</dbReference>
<evidence type="ECO:0000313" key="1">
    <source>
        <dbReference type="EMBL" id="BCA95217.1"/>
    </source>
</evidence>
<organism evidence="1 2">
    <name type="scientific">Legionella antarctica</name>
    <dbReference type="NCBI Taxonomy" id="2708020"/>
    <lineage>
        <taxon>Bacteria</taxon>
        <taxon>Pseudomonadati</taxon>
        <taxon>Pseudomonadota</taxon>
        <taxon>Gammaproteobacteria</taxon>
        <taxon>Legionellales</taxon>
        <taxon>Legionellaceae</taxon>
        <taxon>Legionella</taxon>
    </lineage>
</organism>
<dbReference type="KEGG" id="lant:TUM19329_15780"/>
<evidence type="ECO:0008006" key="3">
    <source>
        <dbReference type="Google" id="ProtNLM"/>
    </source>
</evidence>
<name>A0A6F8T4Y2_9GAMM</name>
<dbReference type="RefSeq" id="WP_173236867.1">
    <property type="nucleotide sequence ID" value="NZ_AP022839.1"/>
</dbReference>
<keyword evidence="2" id="KW-1185">Reference proteome</keyword>
<dbReference type="Pfam" id="PF11185">
    <property type="entry name" value="DUF2971"/>
    <property type="match status" value="1"/>
</dbReference>
<protein>
    <recommendedName>
        <fullName evidence="3">DUF2971 domain-containing protein</fullName>
    </recommendedName>
</protein>
<reference evidence="1" key="1">
    <citation type="journal article" date="2020" name="Microbiol. Resour. Announc.">
        <title>Complete Genome Sequence of Novel Psychrotolerant Legionella Strain TUM19329, Isolated from Antarctic Lake Sediment.</title>
        <authorList>
            <person name="Shimada S."/>
            <person name="Nakai R."/>
            <person name="Aoki K."/>
            <person name="Shimoeda N."/>
            <person name="Ohno G."/>
            <person name="Miyazaki Y."/>
            <person name="Kudoh S."/>
            <person name="Imura S."/>
            <person name="Watanabe K."/>
            <person name="Ishii Y."/>
            <person name="Tateda K."/>
        </authorList>
    </citation>
    <scope>NUCLEOTIDE SEQUENCE [LARGE SCALE GENOMIC DNA]</scope>
    <source>
        <strain evidence="1">TUM19329</strain>
    </source>
</reference>
<accession>A0A6F8T4Y2</accession>
<proteinExistence type="predicted"/>
<evidence type="ECO:0000313" key="2">
    <source>
        <dbReference type="Proteomes" id="UP000502894"/>
    </source>
</evidence>
<dbReference type="InterPro" id="IPR021352">
    <property type="entry name" value="DUF2971"/>
</dbReference>
<gene>
    <name evidence="1" type="ORF">TUM19329_15780</name>
</gene>
<dbReference type="EMBL" id="AP022839">
    <property type="protein sequence ID" value="BCA95217.1"/>
    <property type="molecule type" value="Genomic_DNA"/>
</dbReference>
<sequence>MYHYTSLGSAWKILTNRNFHLTSYKDMNDSNEITYGLDKFLTIIKQNIRGLEKEILSRLIKNIRDTYNIYIICFSNTSRSLPMWRFYGDAGNGIAIGVDRAISAEHEKHNRIHEDFKICSVSYEDAAFQEVEGLVESLNLIMSHHSFKKRAKRNKNVFY</sequence>